<gene>
    <name evidence="1" type="ORF">PRUPE_1G215500</name>
</gene>
<accession>M5XT24</accession>
<dbReference type="EMBL" id="CM007651">
    <property type="protein sequence ID" value="ONI29818.1"/>
    <property type="molecule type" value="Genomic_DNA"/>
</dbReference>
<dbReference type="Proteomes" id="UP000006882">
    <property type="component" value="Chromosome G1"/>
</dbReference>
<dbReference type="PROSITE" id="PS51257">
    <property type="entry name" value="PROKAR_LIPOPROTEIN"/>
    <property type="match status" value="1"/>
</dbReference>
<dbReference type="AlphaFoldDB" id="M5XT24"/>
<name>M5XT24_PRUPE</name>
<protein>
    <submittedName>
        <fullName evidence="1">Uncharacterized protein</fullName>
    </submittedName>
</protein>
<dbReference type="HOGENOM" id="CLU_2817251_0_0_1"/>
<dbReference type="Gramene" id="ONI29818">
    <property type="protein sequence ID" value="ONI29818"/>
    <property type="gene ID" value="PRUPE_1G215500"/>
</dbReference>
<proteinExistence type="predicted"/>
<keyword evidence="2" id="KW-1185">Reference proteome</keyword>
<reference evidence="1 2" key="1">
    <citation type="journal article" date="2013" name="Nat. Genet.">
        <title>The high-quality draft genome of peach (Prunus persica) identifies unique patterns of genetic diversity, domestication and genome evolution.</title>
        <authorList>
            <consortium name="International Peach Genome Initiative"/>
            <person name="Verde I."/>
            <person name="Abbott A.G."/>
            <person name="Scalabrin S."/>
            <person name="Jung S."/>
            <person name="Shu S."/>
            <person name="Marroni F."/>
            <person name="Zhebentyayeva T."/>
            <person name="Dettori M.T."/>
            <person name="Grimwood J."/>
            <person name="Cattonaro F."/>
            <person name="Zuccolo A."/>
            <person name="Rossini L."/>
            <person name="Jenkins J."/>
            <person name="Vendramin E."/>
            <person name="Meisel L.A."/>
            <person name="Decroocq V."/>
            <person name="Sosinski B."/>
            <person name="Prochnik S."/>
            <person name="Mitros T."/>
            <person name="Policriti A."/>
            <person name="Cipriani G."/>
            <person name="Dondini L."/>
            <person name="Ficklin S."/>
            <person name="Goodstein D.M."/>
            <person name="Xuan P."/>
            <person name="Del Fabbro C."/>
            <person name="Aramini V."/>
            <person name="Copetti D."/>
            <person name="Gonzalez S."/>
            <person name="Horner D.S."/>
            <person name="Falchi R."/>
            <person name="Lucas S."/>
            <person name="Mica E."/>
            <person name="Maldonado J."/>
            <person name="Lazzari B."/>
            <person name="Bielenberg D."/>
            <person name="Pirona R."/>
            <person name="Miculan M."/>
            <person name="Barakat A."/>
            <person name="Testolin R."/>
            <person name="Stella A."/>
            <person name="Tartarini S."/>
            <person name="Tonutti P."/>
            <person name="Arus P."/>
            <person name="Orellana A."/>
            <person name="Wells C."/>
            <person name="Main D."/>
            <person name="Vizzotto G."/>
            <person name="Silva H."/>
            <person name="Salamini F."/>
            <person name="Schmutz J."/>
            <person name="Morgante M."/>
            <person name="Rokhsar D.S."/>
        </authorList>
    </citation>
    <scope>NUCLEOTIDE SEQUENCE [LARGE SCALE GENOMIC DNA]</scope>
    <source>
        <strain evidence="2">cv. Nemared</strain>
    </source>
</reference>
<organism evidence="1 2">
    <name type="scientific">Prunus persica</name>
    <name type="common">Peach</name>
    <name type="synonym">Amygdalus persica</name>
    <dbReference type="NCBI Taxonomy" id="3760"/>
    <lineage>
        <taxon>Eukaryota</taxon>
        <taxon>Viridiplantae</taxon>
        <taxon>Streptophyta</taxon>
        <taxon>Embryophyta</taxon>
        <taxon>Tracheophyta</taxon>
        <taxon>Spermatophyta</taxon>
        <taxon>Magnoliopsida</taxon>
        <taxon>eudicotyledons</taxon>
        <taxon>Gunneridae</taxon>
        <taxon>Pentapetalae</taxon>
        <taxon>rosids</taxon>
        <taxon>fabids</taxon>
        <taxon>Rosales</taxon>
        <taxon>Rosaceae</taxon>
        <taxon>Amygdaloideae</taxon>
        <taxon>Amygdaleae</taxon>
        <taxon>Prunus</taxon>
    </lineage>
</organism>
<evidence type="ECO:0000313" key="2">
    <source>
        <dbReference type="Proteomes" id="UP000006882"/>
    </source>
</evidence>
<sequence length="67" mass="7415">MPCRCLVGSCWLSSCLAFLILRSTCLHASVCTICTRPSNKCRFFIIFLTKNALGVTATLYSTFILGF</sequence>
<evidence type="ECO:0000313" key="1">
    <source>
        <dbReference type="EMBL" id="ONI29818.1"/>
    </source>
</evidence>